<accession>A0A6A5V6S2</accession>
<feature type="signal peptide" evidence="1">
    <location>
        <begin position="1"/>
        <end position="19"/>
    </location>
</feature>
<keyword evidence="3" id="KW-1185">Reference proteome</keyword>
<dbReference type="AlphaFoldDB" id="A0A6A5V6S2"/>
<sequence length="114" mass="12453">MKTFAVTALLAASTRLAHSHYIFNRLIVNGASIGGDLHAKNITVEPEVCQRNAVPNDADYIILEYGVYCDFFPVSNGCQPFADGGPLRWKGPITNIPIMKFHGKDFECGTLPAL</sequence>
<reference evidence="2" key="1">
    <citation type="journal article" date="2020" name="Stud. Mycol.">
        <title>101 Dothideomycetes genomes: a test case for predicting lifestyles and emergence of pathogens.</title>
        <authorList>
            <person name="Haridas S."/>
            <person name="Albert R."/>
            <person name="Binder M."/>
            <person name="Bloem J."/>
            <person name="Labutti K."/>
            <person name="Salamov A."/>
            <person name="Andreopoulos B."/>
            <person name="Baker S."/>
            <person name="Barry K."/>
            <person name="Bills G."/>
            <person name="Bluhm B."/>
            <person name="Cannon C."/>
            <person name="Castanera R."/>
            <person name="Culley D."/>
            <person name="Daum C."/>
            <person name="Ezra D."/>
            <person name="Gonzalez J."/>
            <person name="Henrissat B."/>
            <person name="Kuo A."/>
            <person name="Liang C."/>
            <person name="Lipzen A."/>
            <person name="Lutzoni F."/>
            <person name="Magnuson J."/>
            <person name="Mondo S."/>
            <person name="Nolan M."/>
            <person name="Ohm R."/>
            <person name="Pangilinan J."/>
            <person name="Park H.-J."/>
            <person name="Ramirez L."/>
            <person name="Alfaro M."/>
            <person name="Sun H."/>
            <person name="Tritt A."/>
            <person name="Yoshinaga Y."/>
            <person name="Zwiers L.-H."/>
            <person name="Turgeon B."/>
            <person name="Goodwin S."/>
            <person name="Spatafora J."/>
            <person name="Crous P."/>
            <person name="Grigoriev I."/>
        </authorList>
    </citation>
    <scope>NUCLEOTIDE SEQUENCE</scope>
    <source>
        <strain evidence="2">CBS 107.79</strain>
    </source>
</reference>
<dbReference type="Proteomes" id="UP000800036">
    <property type="component" value="Unassembled WGS sequence"/>
</dbReference>
<evidence type="ECO:0000313" key="2">
    <source>
        <dbReference type="EMBL" id="KAF1972911.1"/>
    </source>
</evidence>
<feature type="chain" id="PRO_5025650474" evidence="1">
    <location>
        <begin position="20"/>
        <end position="114"/>
    </location>
</feature>
<evidence type="ECO:0000256" key="1">
    <source>
        <dbReference type="SAM" id="SignalP"/>
    </source>
</evidence>
<dbReference type="EMBL" id="ML976684">
    <property type="protein sequence ID" value="KAF1972911.1"/>
    <property type="molecule type" value="Genomic_DNA"/>
</dbReference>
<organism evidence="2 3">
    <name type="scientific">Bimuria novae-zelandiae CBS 107.79</name>
    <dbReference type="NCBI Taxonomy" id="1447943"/>
    <lineage>
        <taxon>Eukaryota</taxon>
        <taxon>Fungi</taxon>
        <taxon>Dikarya</taxon>
        <taxon>Ascomycota</taxon>
        <taxon>Pezizomycotina</taxon>
        <taxon>Dothideomycetes</taxon>
        <taxon>Pleosporomycetidae</taxon>
        <taxon>Pleosporales</taxon>
        <taxon>Massarineae</taxon>
        <taxon>Didymosphaeriaceae</taxon>
        <taxon>Bimuria</taxon>
    </lineage>
</organism>
<name>A0A6A5V6S2_9PLEO</name>
<keyword evidence="1" id="KW-0732">Signal</keyword>
<proteinExistence type="predicted"/>
<protein>
    <submittedName>
        <fullName evidence="2">Uncharacterized protein</fullName>
    </submittedName>
</protein>
<gene>
    <name evidence="2" type="ORF">BU23DRAFT_568744</name>
</gene>
<evidence type="ECO:0000313" key="3">
    <source>
        <dbReference type="Proteomes" id="UP000800036"/>
    </source>
</evidence>